<reference evidence="2" key="1">
    <citation type="submission" date="2022-02" db="EMBL/GenBank/DDBJ databases">
        <authorList>
            <person name="Henning P.M."/>
            <person name="McCubbin A.G."/>
            <person name="Shore J.S."/>
        </authorList>
    </citation>
    <scope>NUCLEOTIDE SEQUENCE</scope>
    <source>
        <strain evidence="2">F60SS</strain>
        <tissue evidence="2">Leaves</tissue>
    </source>
</reference>
<dbReference type="Proteomes" id="UP001141552">
    <property type="component" value="Unassembled WGS sequence"/>
</dbReference>
<dbReference type="AlphaFoldDB" id="A0A9Q0FC76"/>
<accession>A0A9Q0FC76</accession>
<sequence>MSNKGSAQPPPATPNTSFRRVTNRELSTGRLEPTRDVKSLLRLDHLRNLATWASGDASIPSLGAYLGNLYAATAETLAAEPHPSTVLCQRCETVLHPGLNCTVRIEKNGAKRKRKHEHASEQPCIWQNNVVYKCHFCSHKNWKRGTPKNHLKVLYPRKEKRPSKSQSSKSKNHMSASLNYSTCSKNDSISYVNGIALSATPGDNSISNNPANPSVTAGTPLLDAMKRKRNRSGAKKSRTPESNSAAGTSSVSRNRKRKQRKTMWENLKDKFEQNDRQGNQKGLNLRRPTLPNNQTLFLF</sequence>
<feature type="compositionally biased region" description="Basic residues" evidence="1">
    <location>
        <begin position="226"/>
        <end position="237"/>
    </location>
</feature>
<feature type="compositionally biased region" description="Polar residues" evidence="1">
    <location>
        <begin position="240"/>
        <end position="252"/>
    </location>
</feature>
<feature type="compositionally biased region" description="Polar residues" evidence="1">
    <location>
        <begin position="202"/>
        <end position="217"/>
    </location>
</feature>
<dbReference type="PANTHER" id="PTHR36072">
    <property type="entry name" value="OS01G0541600 PROTEIN"/>
    <property type="match status" value="1"/>
</dbReference>
<dbReference type="OrthoDB" id="1937463at2759"/>
<keyword evidence="3" id="KW-1185">Reference proteome</keyword>
<reference evidence="2" key="2">
    <citation type="journal article" date="2023" name="Plants (Basel)">
        <title>Annotation of the Turnera subulata (Passifloraceae) Draft Genome Reveals the S-Locus Evolved after the Divergence of Turneroideae from Passifloroideae in a Stepwise Manner.</title>
        <authorList>
            <person name="Henning P.M."/>
            <person name="Roalson E.H."/>
            <person name="Mir W."/>
            <person name="McCubbin A.G."/>
            <person name="Shore J.S."/>
        </authorList>
    </citation>
    <scope>NUCLEOTIDE SEQUENCE</scope>
    <source>
        <strain evidence="2">F60SS</strain>
    </source>
</reference>
<comment type="caution">
    <text evidence="2">The sequence shown here is derived from an EMBL/GenBank/DDBJ whole genome shotgun (WGS) entry which is preliminary data.</text>
</comment>
<dbReference type="EMBL" id="JAKUCV010006073">
    <property type="protein sequence ID" value="KAJ4828828.1"/>
    <property type="molecule type" value="Genomic_DNA"/>
</dbReference>
<dbReference type="Pfam" id="PF04032">
    <property type="entry name" value="Rpr2"/>
    <property type="match status" value="1"/>
</dbReference>
<evidence type="ECO:0000313" key="2">
    <source>
        <dbReference type="EMBL" id="KAJ4828828.1"/>
    </source>
</evidence>
<dbReference type="Gene3D" id="6.20.50.20">
    <property type="match status" value="1"/>
</dbReference>
<feature type="compositionally biased region" description="Polar residues" evidence="1">
    <location>
        <begin position="14"/>
        <end position="26"/>
    </location>
</feature>
<proteinExistence type="predicted"/>
<dbReference type="InterPro" id="IPR007175">
    <property type="entry name" value="Rpr2/Snm1/Rpp21"/>
</dbReference>
<feature type="region of interest" description="Disordered" evidence="1">
    <location>
        <begin position="1"/>
        <end position="31"/>
    </location>
</feature>
<name>A0A9Q0FC76_9ROSI</name>
<feature type="compositionally biased region" description="Polar residues" evidence="1">
    <location>
        <begin position="290"/>
        <end position="299"/>
    </location>
</feature>
<feature type="region of interest" description="Disordered" evidence="1">
    <location>
        <begin position="148"/>
        <end position="179"/>
    </location>
</feature>
<organism evidence="2 3">
    <name type="scientific">Turnera subulata</name>
    <dbReference type="NCBI Taxonomy" id="218843"/>
    <lineage>
        <taxon>Eukaryota</taxon>
        <taxon>Viridiplantae</taxon>
        <taxon>Streptophyta</taxon>
        <taxon>Embryophyta</taxon>
        <taxon>Tracheophyta</taxon>
        <taxon>Spermatophyta</taxon>
        <taxon>Magnoliopsida</taxon>
        <taxon>eudicotyledons</taxon>
        <taxon>Gunneridae</taxon>
        <taxon>Pentapetalae</taxon>
        <taxon>rosids</taxon>
        <taxon>fabids</taxon>
        <taxon>Malpighiales</taxon>
        <taxon>Passifloraceae</taxon>
        <taxon>Turnera</taxon>
    </lineage>
</organism>
<dbReference type="PANTHER" id="PTHR36072:SF2">
    <property type="entry name" value="OS01G0531000 PROTEIN"/>
    <property type="match status" value="1"/>
</dbReference>
<evidence type="ECO:0000256" key="1">
    <source>
        <dbReference type="SAM" id="MobiDB-lite"/>
    </source>
</evidence>
<feature type="compositionally biased region" description="Basic and acidic residues" evidence="1">
    <location>
        <begin position="262"/>
        <end position="275"/>
    </location>
</feature>
<protein>
    <submittedName>
        <fullName evidence="2">Uncharacterized protein</fullName>
    </submittedName>
</protein>
<feature type="compositionally biased region" description="Low complexity" evidence="1">
    <location>
        <begin position="164"/>
        <end position="177"/>
    </location>
</feature>
<dbReference type="GO" id="GO:0006396">
    <property type="term" value="P:RNA processing"/>
    <property type="evidence" value="ECO:0007669"/>
    <property type="project" value="InterPro"/>
</dbReference>
<feature type="region of interest" description="Disordered" evidence="1">
    <location>
        <begin position="202"/>
        <end position="299"/>
    </location>
</feature>
<gene>
    <name evidence="2" type="ORF">Tsubulata_008907</name>
</gene>
<evidence type="ECO:0000313" key="3">
    <source>
        <dbReference type="Proteomes" id="UP001141552"/>
    </source>
</evidence>